<name>A0A8S1DRZ5_9INSE</name>
<dbReference type="AlphaFoldDB" id="A0A8S1DRZ5"/>
<evidence type="ECO:0000313" key="1">
    <source>
        <dbReference type="EMBL" id="CAB3384952.1"/>
    </source>
</evidence>
<proteinExistence type="predicted"/>
<evidence type="ECO:0000313" key="2">
    <source>
        <dbReference type="Proteomes" id="UP000494165"/>
    </source>
</evidence>
<sequence>MASKPSSRTRIFGKDGEKYVNLAKSTVVIDKNIDSEDLKLQPSESSRFNSSAFTFFIPIEHHGMNVAAIRDKNREAWGNATNFLLSSKARGFPLWKKFEEQIRSKGSTILGKPHIPTVLQHISFDFDVENEDLFDVPVESTILVQLPFQPTLLFQWLTCLMHHVWTFEHCMSAFYHLPVPKKFKPHLLSLHELLKTTHRNIGFLFDYLQFQINSETEIFVGNLKIFDMIVKELMPFIAFWFDDNGPDHLNHLKMECWQNWKSDVKHFQLRKEIMPLKNRNFLFNPDFCQDLKLFGNSNESLFSQQSLTHDENGEGFSHQHKMKKYLTERFSSEAIEKLDLDVLKKDQDFSNVICKAKNAEQLWQMTQIKNKDRQGVFGDALVINALNDYEDALMVVASWIVNKFKLSPKHFGIKGLTSNCKLDSDYLLQVIKNSKGVTFSLQGVLQSIWKLDFTLEKSKQNTIFEQFGKKFETRIRDIVLKCIETHLKIENFEEEKDEVLRDWQVVQYLLPCFVASYLDWCETVPQIDLRDRKRYEKFIDELIKTYEKKDGIRKSSWLNVMKDVDSITALRESHYENSNKELLSSFDEVSSIMQQIIFCPDLKMLYEDLINNTKESTSCTYWKWLMWDFFSRLNHAFLLSNL</sequence>
<protein>
    <submittedName>
        <fullName evidence="1">Uncharacterized protein</fullName>
    </submittedName>
</protein>
<comment type="caution">
    <text evidence="1">The sequence shown here is derived from an EMBL/GenBank/DDBJ whole genome shotgun (WGS) entry which is preliminary data.</text>
</comment>
<dbReference type="EMBL" id="CADEPI010000381">
    <property type="protein sequence ID" value="CAB3384952.1"/>
    <property type="molecule type" value="Genomic_DNA"/>
</dbReference>
<reference evidence="1 2" key="1">
    <citation type="submission" date="2020-04" db="EMBL/GenBank/DDBJ databases">
        <authorList>
            <person name="Alioto T."/>
            <person name="Alioto T."/>
            <person name="Gomez Garrido J."/>
        </authorList>
    </citation>
    <scope>NUCLEOTIDE SEQUENCE [LARGE SCALE GENOMIC DNA]</scope>
</reference>
<accession>A0A8S1DRZ5</accession>
<keyword evidence="2" id="KW-1185">Reference proteome</keyword>
<organism evidence="1 2">
    <name type="scientific">Cloeon dipterum</name>
    <dbReference type="NCBI Taxonomy" id="197152"/>
    <lineage>
        <taxon>Eukaryota</taxon>
        <taxon>Metazoa</taxon>
        <taxon>Ecdysozoa</taxon>
        <taxon>Arthropoda</taxon>
        <taxon>Hexapoda</taxon>
        <taxon>Insecta</taxon>
        <taxon>Pterygota</taxon>
        <taxon>Palaeoptera</taxon>
        <taxon>Ephemeroptera</taxon>
        <taxon>Pisciforma</taxon>
        <taxon>Baetidae</taxon>
        <taxon>Cloeon</taxon>
    </lineage>
</organism>
<gene>
    <name evidence="1" type="ORF">CLODIP_2_CD14977</name>
</gene>
<dbReference type="Proteomes" id="UP000494165">
    <property type="component" value="Unassembled WGS sequence"/>
</dbReference>